<dbReference type="PANTHER" id="PTHR11559">
    <property type="entry name" value="CARBOXYLESTERASE"/>
    <property type="match status" value="1"/>
</dbReference>
<evidence type="ECO:0000256" key="1">
    <source>
        <dbReference type="ARBA" id="ARBA00005964"/>
    </source>
</evidence>
<dbReference type="PROSITE" id="PS00122">
    <property type="entry name" value="CARBOXYLESTERASE_B_1"/>
    <property type="match status" value="1"/>
</dbReference>
<dbReference type="EMBL" id="BAAFSV010000004">
    <property type="protein sequence ID" value="GAB1318291.1"/>
    <property type="molecule type" value="Genomic_DNA"/>
</dbReference>
<sequence>MKGFSTILTAALLGRVAAAPPEPPAKVVEQRAAPTVTISAGTIIGSSRLATEAFNGIPFALPPVGPLRLKPPVRLNSTIGVFDGSGIAPACPQFLADTDSNEFLAKVIDTVAGLPFFQKALKISEDCLTINVIRPKGTKAGDKLPVLFWIFGGGFELGWTSMYDGGPLVTNAIQMGKPYIFVAVNYRVGGFGFMPGKEILNDGASNLGHLDQRMGLEWVADNIAAFGGDPDKVTIWGESAGAISVLNQMALYDGNNKYNGKPLFRAAIMNSGSIVPADPVDCPKGQEIYNAVVAKAGCAGAADTLACLRALPYEKFLDAANSVPAILSYNSVALSYLPRPDGKVLTKSPDALILEGNYAAVPMIIGDQEDEGTLFSLFQSNITTTDRLVSYLGDLFFHGASREQLAGLVAKYPAQSWEGSPFRTGLLNEIYPGFKRIAAILGDLVFTLTRRVFLEYAVKVNPAVPAWSYLASYDYGTPILGTFHGSDLLQVFFGILPNYASKSIQSFYANFVYNMDPNDSSGGTNSRGSKVNEKWPQWTGEQRTLIQFYANRNEYLEDDFRSEAAQYIAEHVNELHI</sequence>
<evidence type="ECO:0000259" key="4">
    <source>
        <dbReference type="Pfam" id="PF00135"/>
    </source>
</evidence>
<evidence type="ECO:0000256" key="3">
    <source>
        <dbReference type="RuleBase" id="RU361235"/>
    </source>
</evidence>
<evidence type="ECO:0000256" key="2">
    <source>
        <dbReference type="ARBA" id="ARBA00022801"/>
    </source>
</evidence>
<dbReference type="RefSeq" id="XP_070920022.1">
    <property type="nucleotide sequence ID" value="XM_071063921.1"/>
</dbReference>
<dbReference type="InterPro" id="IPR019819">
    <property type="entry name" value="Carboxylesterase_B_CS"/>
</dbReference>
<name>A0ABQ0GKP9_9PEZI</name>
<comment type="caution">
    <text evidence="5">The sequence shown here is derived from an EMBL/GenBank/DDBJ whole genome shotgun (WGS) entry which is preliminary data.</text>
</comment>
<dbReference type="EC" id="3.1.1.-" evidence="3"/>
<dbReference type="InterPro" id="IPR019826">
    <property type="entry name" value="Carboxylesterase_B_AS"/>
</dbReference>
<accession>A0ABQ0GKP9</accession>
<feature type="signal peptide" evidence="3">
    <location>
        <begin position="1"/>
        <end position="18"/>
    </location>
</feature>
<evidence type="ECO:0000313" key="5">
    <source>
        <dbReference type="EMBL" id="GAB1318291.1"/>
    </source>
</evidence>
<comment type="similarity">
    <text evidence="1 3">Belongs to the type-B carboxylesterase/lipase family.</text>
</comment>
<proteinExistence type="inferred from homology"/>
<gene>
    <name evidence="5" type="ORF">MFIFM68171_08501</name>
</gene>
<dbReference type="SUPFAM" id="SSF53474">
    <property type="entry name" value="alpha/beta-Hydrolases"/>
    <property type="match status" value="1"/>
</dbReference>
<organism evidence="5 6">
    <name type="scientific">Madurella fahalii</name>
    <dbReference type="NCBI Taxonomy" id="1157608"/>
    <lineage>
        <taxon>Eukaryota</taxon>
        <taxon>Fungi</taxon>
        <taxon>Dikarya</taxon>
        <taxon>Ascomycota</taxon>
        <taxon>Pezizomycotina</taxon>
        <taxon>Sordariomycetes</taxon>
        <taxon>Sordariomycetidae</taxon>
        <taxon>Sordariales</taxon>
        <taxon>Sordariales incertae sedis</taxon>
        <taxon>Madurella</taxon>
    </lineage>
</organism>
<dbReference type="PROSITE" id="PS00941">
    <property type="entry name" value="CARBOXYLESTERASE_B_2"/>
    <property type="match status" value="1"/>
</dbReference>
<dbReference type="InterPro" id="IPR029058">
    <property type="entry name" value="AB_hydrolase_fold"/>
</dbReference>
<protein>
    <recommendedName>
        <fullName evidence="3">Carboxylic ester hydrolase</fullName>
        <ecNumber evidence="3">3.1.1.-</ecNumber>
    </recommendedName>
</protein>
<reference evidence="5 6" key="1">
    <citation type="submission" date="2024-09" db="EMBL/GenBank/DDBJ databases">
        <title>Itraconazole resistance in Madurella fahalii resulting from another homologue of gene encoding cytochrome P450 14-alpha sterol demethylase (CYP51).</title>
        <authorList>
            <person name="Yoshioka I."/>
            <person name="Fahal A.H."/>
            <person name="Kaneko S."/>
            <person name="Yaguchi T."/>
        </authorList>
    </citation>
    <scope>NUCLEOTIDE SEQUENCE [LARGE SCALE GENOMIC DNA]</scope>
    <source>
        <strain evidence="5 6">IFM 68171</strain>
    </source>
</reference>
<keyword evidence="3" id="KW-0732">Signal</keyword>
<dbReference type="GO" id="GO:0016787">
    <property type="term" value="F:hydrolase activity"/>
    <property type="evidence" value="ECO:0007669"/>
    <property type="project" value="UniProtKB-KW"/>
</dbReference>
<dbReference type="Proteomes" id="UP001628179">
    <property type="component" value="Unassembled WGS sequence"/>
</dbReference>
<feature type="domain" description="Carboxylesterase type B" evidence="4">
    <location>
        <begin position="33"/>
        <end position="553"/>
    </location>
</feature>
<dbReference type="Gene3D" id="3.40.50.1820">
    <property type="entry name" value="alpha/beta hydrolase"/>
    <property type="match status" value="1"/>
</dbReference>
<dbReference type="Pfam" id="PF00135">
    <property type="entry name" value="COesterase"/>
    <property type="match status" value="1"/>
</dbReference>
<keyword evidence="2 3" id="KW-0378">Hydrolase</keyword>
<feature type="chain" id="PRO_5044962294" description="Carboxylic ester hydrolase" evidence="3">
    <location>
        <begin position="19"/>
        <end position="577"/>
    </location>
</feature>
<dbReference type="GeneID" id="98179244"/>
<dbReference type="InterPro" id="IPR002018">
    <property type="entry name" value="CarbesteraseB"/>
</dbReference>
<evidence type="ECO:0000313" key="6">
    <source>
        <dbReference type="Proteomes" id="UP001628179"/>
    </source>
</evidence>
<dbReference type="InterPro" id="IPR050309">
    <property type="entry name" value="Type-B_Carboxylest/Lipase"/>
</dbReference>
<keyword evidence="6" id="KW-1185">Reference proteome</keyword>